<organism evidence="1 2">
    <name type="scientific">Caerostris extrusa</name>
    <name type="common">Bark spider</name>
    <name type="synonym">Caerostris bankana</name>
    <dbReference type="NCBI Taxonomy" id="172846"/>
    <lineage>
        <taxon>Eukaryota</taxon>
        <taxon>Metazoa</taxon>
        <taxon>Ecdysozoa</taxon>
        <taxon>Arthropoda</taxon>
        <taxon>Chelicerata</taxon>
        <taxon>Arachnida</taxon>
        <taxon>Araneae</taxon>
        <taxon>Araneomorphae</taxon>
        <taxon>Entelegynae</taxon>
        <taxon>Araneoidea</taxon>
        <taxon>Araneidae</taxon>
        <taxon>Caerostris</taxon>
    </lineage>
</organism>
<comment type="caution">
    <text evidence="1">The sequence shown here is derived from an EMBL/GenBank/DDBJ whole genome shotgun (WGS) entry which is preliminary data.</text>
</comment>
<protein>
    <submittedName>
        <fullName evidence="1">Uncharacterized protein</fullName>
    </submittedName>
</protein>
<dbReference type="AlphaFoldDB" id="A0AAV4VTF0"/>
<sequence>MGTDSVAGELPILRKLAFAVREHYHKEHKVKYECKATPYFTLRTSNFNIMKTYLPHLPKDPFFQGPTTLRVENTHLHFWNMKAEYLLRRPGIWGVSPAGWSESGIPFRKGCVKDVGFVNILKTEEKNIE</sequence>
<keyword evidence="2" id="KW-1185">Reference proteome</keyword>
<evidence type="ECO:0000313" key="1">
    <source>
        <dbReference type="EMBL" id="GIY73660.1"/>
    </source>
</evidence>
<gene>
    <name evidence="1" type="ORF">CEXT_743351</name>
</gene>
<dbReference type="EMBL" id="BPLR01015112">
    <property type="protein sequence ID" value="GIY73660.1"/>
    <property type="molecule type" value="Genomic_DNA"/>
</dbReference>
<accession>A0AAV4VTF0</accession>
<dbReference type="Proteomes" id="UP001054945">
    <property type="component" value="Unassembled WGS sequence"/>
</dbReference>
<reference evidence="1 2" key="1">
    <citation type="submission" date="2021-06" db="EMBL/GenBank/DDBJ databases">
        <title>Caerostris extrusa draft genome.</title>
        <authorList>
            <person name="Kono N."/>
            <person name="Arakawa K."/>
        </authorList>
    </citation>
    <scope>NUCLEOTIDE SEQUENCE [LARGE SCALE GENOMIC DNA]</scope>
</reference>
<evidence type="ECO:0000313" key="2">
    <source>
        <dbReference type="Proteomes" id="UP001054945"/>
    </source>
</evidence>
<proteinExistence type="predicted"/>
<name>A0AAV4VTF0_CAEEX</name>